<dbReference type="AlphaFoldDB" id="A0AAW9RQN2"/>
<comment type="caution">
    <text evidence="11">The sequence shown here is derived from an EMBL/GenBank/DDBJ whole genome shotgun (WGS) entry which is preliminary data.</text>
</comment>
<keyword evidence="3" id="KW-1003">Cell membrane</keyword>
<accession>A0AAW9RQN2</accession>
<evidence type="ECO:0000313" key="11">
    <source>
        <dbReference type="EMBL" id="MEJ8572648.1"/>
    </source>
</evidence>
<proteinExistence type="inferred from homology"/>
<keyword evidence="4 9" id="KW-0997">Cell inner membrane</keyword>
<gene>
    <name evidence="11" type="ORF">V3328_14250</name>
</gene>
<keyword evidence="7 9" id="KW-0472">Membrane</keyword>
<comment type="subunit">
    <text evidence="9">The complex comprises the extracytoplasmic solute receptor protein and the two transmembrane proteins.</text>
</comment>
<name>A0AAW9RQN2_9HYPH</name>
<comment type="function">
    <text evidence="9">Part of the tripartite ATP-independent periplasmic (TRAP) transport system.</text>
</comment>
<evidence type="ECO:0000256" key="3">
    <source>
        <dbReference type="ARBA" id="ARBA00022475"/>
    </source>
</evidence>
<feature type="transmembrane region" description="Helical" evidence="9">
    <location>
        <begin position="95"/>
        <end position="114"/>
    </location>
</feature>
<organism evidence="11 12">
    <name type="scientific">Microbaculum marinum</name>
    <dbReference type="NCBI Taxonomy" id="1764581"/>
    <lineage>
        <taxon>Bacteria</taxon>
        <taxon>Pseudomonadati</taxon>
        <taxon>Pseudomonadota</taxon>
        <taxon>Alphaproteobacteria</taxon>
        <taxon>Hyphomicrobiales</taxon>
        <taxon>Tepidamorphaceae</taxon>
        <taxon>Microbaculum</taxon>
    </lineage>
</organism>
<sequence>MHDGGPGQAAPSGFVGWYTRIMMSIGASAMAAILIIMMVQVVARYVFNASLIWAEEICRYILVWITFLFIGLAFQRGELVTVDILTIKLSAKAQFILKSIVSIPVLAFLVLMVINSYDFFGRFHMQTIPAVDFIWESITGHAAGVSILWVYHSVTIGCTLLVVHILVSLVAEARALVRMRDEPPSTQITG</sequence>
<evidence type="ECO:0000256" key="1">
    <source>
        <dbReference type="ARBA" id="ARBA00004429"/>
    </source>
</evidence>
<dbReference type="PANTHER" id="PTHR35011">
    <property type="entry name" value="2,3-DIKETO-L-GULONATE TRAP TRANSPORTER SMALL PERMEASE PROTEIN YIAM"/>
    <property type="match status" value="1"/>
</dbReference>
<evidence type="ECO:0000256" key="4">
    <source>
        <dbReference type="ARBA" id="ARBA00022519"/>
    </source>
</evidence>
<keyword evidence="2 9" id="KW-0813">Transport</keyword>
<feature type="transmembrane region" description="Helical" evidence="9">
    <location>
        <begin position="21"/>
        <end position="45"/>
    </location>
</feature>
<dbReference type="Pfam" id="PF04290">
    <property type="entry name" value="DctQ"/>
    <property type="match status" value="1"/>
</dbReference>
<evidence type="ECO:0000256" key="7">
    <source>
        <dbReference type="ARBA" id="ARBA00023136"/>
    </source>
</evidence>
<reference evidence="11 12" key="1">
    <citation type="submission" date="2024-02" db="EMBL/GenBank/DDBJ databases">
        <title>Genome analysis and characterization of Microbaculum marinisediminis sp. nov., isolated from marine sediment.</title>
        <authorList>
            <person name="Du Z.-J."/>
            <person name="Ye Y.-Q."/>
            <person name="Zhang Z.-R."/>
            <person name="Yuan S.-M."/>
            <person name="Zhang X.-Y."/>
        </authorList>
    </citation>
    <scope>NUCLEOTIDE SEQUENCE [LARGE SCALE GENOMIC DNA]</scope>
    <source>
        <strain evidence="11 12">SDUM1044001</strain>
    </source>
</reference>
<evidence type="ECO:0000256" key="2">
    <source>
        <dbReference type="ARBA" id="ARBA00022448"/>
    </source>
</evidence>
<evidence type="ECO:0000256" key="8">
    <source>
        <dbReference type="ARBA" id="ARBA00038436"/>
    </source>
</evidence>
<dbReference type="Proteomes" id="UP001378188">
    <property type="component" value="Unassembled WGS sequence"/>
</dbReference>
<dbReference type="GO" id="GO:0022857">
    <property type="term" value="F:transmembrane transporter activity"/>
    <property type="evidence" value="ECO:0007669"/>
    <property type="project" value="UniProtKB-UniRule"/>
</dbReference>
<keyword evidence="6 9" id="KW-1133">Transmembrane helix</keyword>
<dbReference type="EMBL" id="JAZHOF010000005">
    <property type="protein sequence ID" value="MEJ8572648.1"/>
    <property type="molecule type" value="Genomic_DNA"/>
</dbReference>
<dbReference type="GO" id="GO:0015740">
    <property type="term" value="P:C4-dicarboxylate transport"/>
    <property type="evidence" value="ECO:0007669"/>
    <property type="project" value="TreeGrafter"/>
</dbReference>
<dbReference type="PANTHER" id="PTHR35011:SF2">
    <property type="entry name" value="2,3-DIKETO-L-GULONATE TRAP TRANSPORTER SMALL PERMEASE PROTEIN YIAM"/>
    <property type="match status" value="1"/>
</dbReference>
<evidence type="ECO:0000313" key="12">
    <source>
        <dbReference type="Proteomes" id="UP001378188"/>
    </source>
</evidence>
<dbReference type="RefSeq" id="WP_340330343.1">
    <property type="nucleotide sequence ID" value="NZ_JAZHOF010000005.1"/>
</dbReference>
<keyword evidence="12" id="KW-1185">Reference proteome</keyword>
<dbReference type="InterPro" id="IPR055348">
    <property type="entry name" value="DctQ"/>
</dbReference>
<comment type="similarity">
    <text evidence="8 9">Belongs to the TRAP transporter small permease family.</text>
</comment>
<evidence type="ECO:0000256" key="6">
    <source>
        <dbReference type="ARBA" id="ARBA00022989"/>
    </source>
</evidence>
<evidence type="ECO:0000256" key="5">
    <source>
        <dbReference type="ARBA" id="ARBA00022692"/>
    </source>
</evidence>
<feature type="domain" description="Tripartite ATP-independent periplasmic transporters DctQ component" evidence="10">
    <location>
        <begin position="33"/>
        <end position="174"/>
    </location>
</feature>
<evidence type="ECO:0000259" key="10">
    <source>
        <dbReference type="Pfam" id="PF04290"/>
    </source>
</evidence>
<dbReference type="GO" id="GO:0005886">
    <property type="term" value="C:plasma membrane"/>
    <property type="evidence" value="ECO:0007669"/>
    <property type="project" value="UniProtKB-SubCell"/>
</dbReference>
<comment type="subcellular location">
    <subcellularLocation>
        <location evidence="1 9">Cell inner membrane</location>
        <topology evidence="1 9">Multi-pass membrane protein</topology>
    </subcellularLocation>
</comment>
<keyword evidence="5 9" id="KW-0812">Transmembrane</keyword>
<protein>
    <recommendedName>
        <fullName evidence="9">TRAP transporter small permease protein</fullName>
    </recommendedName>
</protein>
<feature type="transmembrane region" description="Helical" evidence="9">
    <location>
        <begin position="149"/>
        <end position="171"/>
    </location>
</feature>
<evidence type="ECO:0000256" key="9">
    <source>
        <dbReference type="RuleBase" id="RU369079"/>
    </source>
</evidence>
<dbReference type="InterPro" id="IPR007387">
    <property type="entry name" value="TRAP_DctQ"/>
</dbReference>
<feature type="transmembrane region" description="Helical" evidence="9">
    <location>
        <begin position="57"/>
        <end position="74"/>
    </location>
</feature>